<comment type="similarity">
    <text evidence="1">Belongs to the Nudix hydrolase family.</text>
</comment>
<proteinExistence type="inferred from homology"/>
<protein>
    <submittedName>
        <fullName evidence="3">NUDIX hydrolase</fullName>
    </submittedName>
</protein>
<accession>A0A344TX68</accession>
<dbReference type="PANTHER" id="PTHR43736:SF1">
    <property type="entry name" value="DIHYDRONEOPTERIN TRIPHOSPHATE DIPHOSPHATASE"/>
    <property type="match status" value="1"/>
</dbReference>
<dbReference type="SUPFAM" id="SSF55811">
    <property type="entry name" value="Nudix"/>
    <property type="match status" value="1"/>
</dbReference>
<dbReference type="RefSeq" id="WP_114054421.1">
    <property type="nucleotide sequence ID" value="NZ_CP030862.1"/>
</dbReference>
<dbReference type="GO" id="GO:0016787">
    <property type="term" value="F:hydrolase activity"/>
    <property type="evidence" value="ECO:0007669"/>
    <property type="project" value="UniProtKB-KW"/>
</dbReference>
<feature type="domain" description="Nudix hydrolase" evidence="2">
    <location>
        <begin position="46"/>
        <end position="180"/>
    </location>
</feature>
<dbReference type="KEGG" id="sgz:C0216_07030"/>
<dbReference type="OrthoDB" id="21568at2"/>
<dbReference type="CDD" id="cd03674">
    <property type="entry name" value="NUDIX_Hydrolase"/>
    <property type="match status" value="1"/>
</dbReference>
<keyword evidence="3" id="KW-0378">Hydrolase</keyword>
<keyword evidence="4" id="KW-1185">Reference proteome</keyword>
<dbReference type="EMBL" id="CP030862">
    <property type="protein sequence ID" value="AXE23239.1"/>
    <property type="molecule type" value="Genomic_DNA"/>
</dbReference>
<dbReference type="InterPro" id="IPR000086">
    <property type="entry name" value="NUDIX_hydrolase_dom"/>
</dbReference>
<organism evidence="3 4">
    <name type="scientific">Streptomyces globosus</name>
    <dbReference type="NCBI Taxonomy" id="68209"/>
    <lineage>
        <taxon>Bacteria</taxon>
        <taxon>Bacillati</taxon>
        <taxon>Actinomycetota</taxon>
        <taxon>Actinomycetes</taxon>
        <taxon>Kitasatosporales</taxon>
        <taxon>Streptomycetaceae</taxon>
        <taxon>Streptomyces</taxon>
    </lineage>
</organism>
<evidence type="ECO:0000256" key="1">
    <source>
        <dbReference type="ARBA" id="ARBA00005582"/>
    </source>
</evidence>
<dbReference type="Gene3D" id="3.90.79.10">
    <property type="entry name" value="Nucleoside Triphosphate Pyrophosphohydrolase"/>
    <property type="match status" value="1"/>
</dbReference>
<dbReference type="InterPro" id="IPR015797">
    <property type="entry name" value="NUDIX_hydrolase-like_dom_sf"/>
</dbReference>
<evidence type="ECO:0000313" key="3">
    <source>
        <dbReference type="EMBL" id="AXE23239.1"/>
    </source>
</evidence>
<gene>
    <name evidence="3" type="ORF">C0216_07030</name>
</gene>
<name>A0A344TX68_9ACTN</name>
<evidence type="ECO:0000313" key="4">
    <source>
        <dbReference type="Proteomes" id="UP000252004"/>
    </source>
</evidence>
<dbReference type="PANTHER" id="PTHR43736">
    <property type="entry name" value="ADP-RIBOSE PYROPHOSPHATASE"/>
    <property type="match status" value="1"/>
</dbReference>
<reference evidence="3 4" key="1">
    <citation type="submission" date="2018-01" db="EMBL/GenBank/DDBJ databases">
        <title>Draft genome Sequence of streptomyces globosus LZH-48.</title>
        <authorList>
            <person name="Ran K."/>
            <person name="Li Z."/>
            <person name="Wei S."/>
            <person name="Dong R."/>
        </authorList>
    </citation>
    <scope>NUCLEOTIDE SEQUENCE [LARGE SCALE GENOMIC DNA]</scope>
    <source>
        <strain evidence="3 4">LZH-48</strain>
    </source>
</reference>
<dbReference type="AlphaFoldDB" id="A0A344TX68"/>
<dbReference type="Proteomes" id="UP000252004">
    <property type="component" value="Chromosome"/>
</dbReference>
<sequence length="180" mass="20262">MPIKPDHIRETLDEYLDAHPDEKWRLAPIGELLDAGHDVTSRNTFDGHLTAGAILADPAGRVLLIKHRALNRWLLPGGHLEPQDGTFLEAAQRELTEETGIPASVVIPAGHRPLHIDAHHIPANPAKDEPSHRHFDFRYLFRTHTDAVELQEVEVTAAAWRYADEIENETLQARVLEALR</sequence>
<dbReference type="Pfam" id="PF00293">
    <property type="entry name" value="NUDIX"/>
    <property type="match status" value="1"/>
</dbReference>
<evidence type="ECO:0000259" key="2">
    <source>
        <dbReference type="PROSITE" id="PS51462"/>
    </source>
</evidence>
<dbReference type="PROSITE" id="PS51462">
    <property type="entry name" value="NUDIX"/>
    <property type="match status" value="1"/>
</dbReference>